<keyword evidence="1" id="KW-0597">Phosphoprotein</keyword>
<dbReference type="InterPro" id="IPR011006">
    <property type="entry name" value="CheY-like_superfamily"/>
</dbReference>
<dbReference type="Pfam" id="PF04397">
    <property type="entry name" value="LytTR"/>
    <property type="match status" value="1"/>
</dbReference>
<evidence type="ECO:0000256" key="1">
    <source>
        <dbReference type="PROSITE-ProRule" id="PRU00169"/>
    </source>
</evidence>
<dbReference type="PANTHER" id="PTHR37299">
    <property type="entry name" value="TRANSCRIPTIONAL REGULATOR-RELATED"/>
    <property type="match status" value="1"/>
</dbReference>
<dbReference type="Pfam" id="PF00072">
    <property type="entry name" value="Response_reg"/>
    <property type="match status" value="1"/>
</dbReference>
<evidence type="ECO:0000313" key="5">
    <source>
        <dbReference type="Proteomes" id="UP000215214"/>
    </source>
</evidence>
<dbReference type="GO" id="GO:0003677">
    <property type="term" value="F:DNA binding"/>
    <property type="evidence" value="ECO:0007669"/>
    <property type="project" value="InterPro"/>
</dbReference>
<proteinExistence type="predicted"/>
<dbReference type="Gene3D" id="2.40.50.1020">
    <property type="entry name" value="LytTr DNA-binding domain"/>
    <property type="match status" value="1"/>
</dbReference>
<gene>
    <name evidence="4" type="ORF">TJEJU_4012</name>
</gene>
<dbReference type="OrthoDB" id="2168082at2"/>
<dbReference type="GO" id="GO:0000156">
    <property type="term" value="F:phosphorelay response regulator activity"/>
    <property type="evidence" value="ECO:0007669"/>
    <property type="project" value="InterPro"/>
</dbReference>
<feature type="modified residue" description="4-aspartylphosphate" evidence="1">
    <location>
        <position position="55"/>
    </location>
</feature>
<evidence type="ECO:0000259" key="2">
    <source>
        <dbReference type="PROSITE" id="PS50110"/>
    </source>
</evidence>
<dbReference type="PROSITE" id="PS50110">
    <property type="entry name" value="RESPONSE_REGULATORY"/>
    <property type="match status" value="1"/>
</dbReference>
<dbReference type="PROSITE" id="PS50930">
    <property type="entry name" value="HTH_LYTTR"/>
    <property type="match status" value="1"/>
</dbReference>
<protein>
    <submittedName>
        <fullName evidence="4">Two component transcriptional regulator, LytTR family</fullName>
    </submittedName>
</protein>
<evidence type="ECO:0000259" key="3">
    <source>
        <dbReference type="PROSITE" id="PS50930"/>
    </source>
</evidence>
<keyword evidence="5" id="KW-1185">Reference proteome</keyword>
<sequence>MLKAIIVDDEDKAIKSLSWELSNFNDEVEILETFTNPSKALDFIANHKIDCLFLDIEMPTMDGFQFIEKLPKKDFAIVITTAYNEYAIKALKKEAIDYLLKPVDTDDLEQSLKKITKFTKRISVSDTNEKLEQILYNFNQKLEEKKVVINADGRLIFLEPSEILCIESDGNYSSIYTTEGKKIVVTKKLKEVNSLLPETLFFRIHNSYIINLGKVKEYYKTDGYVILEKNHKIPVSRQRKTEFLDKF</sequence>
<dbReference type="InterPro" id="IPR007492">
    <property type="entry name" value="LytTR_DNA-bd_dom"/>
</dbReference>
<organism evidence="4 5">
    <name type="scientific">Tenacibaculum jejuense</name>
    <dbReference type="NCBI Taxonomy" id="584609"/>
    <lineage>
        <taxon>Bacteria</taxon>
        <taxon>Pseudomonadati</taxon>
        <taxon>Bacteroidota</taxon>
        <taxon>Flavobacteriia</taxon>
        <taxon>Flavobacteriales</taxon>
        <taxon>Flavobacteriaceae</taxon>
        <taxon>Tenacibaculum</taxon>
    </lineage>
</organism>
<dbReference type="EMBL" id="LT899436">
    <property type="protein sequence ID" value="SNR17640.1"/>
    <property type="molecule type" value="Genomic_DNA"/>
</dbReference>
<dbReference type="Proteomes" id="UP000215214">
    <property type="component" value="Chromosome TJEJU"/>
</dbReference>
<dbReference type="KEGG" id="tje:TJEJU_4012"/>
<dbReference type="InterPro" id="IPR046947">
    <property type="entry name" value="LytR-like"/>
</dbReference>
<dbReference type="RefSeq" id="WP_095074832.1">
    <property type="nucleotide sequence ID" value="NZ_LT899436.1"/>
</dbReference>
<feature type="domain" description="Response regulatory" evidence="2">
    <location>
        <begin position="3"/>
        <end position="116"/>
    </location>
</feature>
<dbReference type="SMART" id="SM00448">
    <property type="entry name" value="REC"/>
    <property type="match status" value="1"/>
</dbReference>
<dbReference type="PANTHER" id="PTHR37299:SF1">
    <property type="entry name" value="STAGE 0 SPORULATION PROTEIN A HOMOLOG"/>
    <property type="match status" value="1"/>
</dbReference>
<reference evidence="4 5" key="1">
    <citation type="submission" date="2017-07" db="EMBL/GenBank/DDBJ databases">
        <authorList>
            <person name="Sun Z.S."/>
            <person name="Albrecht U."/>
            <person name="Echele G."/>
            <person name="Lee C.C."/>
        </authorList>
    </citation>
    <scope>NUCLEOTIDE SEQUENCE [LARGE SCALE GENOMIC DNA]</scope>
    <source>
        <strain evidence="5">type strain: KCTC 22618</strain>
    </source>
</reference>
<dbReference type="SMART" id="SM00850">
    <property type="entry name" value="LytTR"/>
    <property type="match status" value="1"/>
</dbReference>
<dbReference type="SUPFAM" id="SSF52172">
    <property type="entry name" value="CheY-like"/>
    <property type="match status" value="1"/>
</dbReference>
<dbReference type="InterPro" id="IPR001789">
    <property type="entry name" value="Sig_transdc_resp-reg_receiver"/>
</dbReference>
<evidence type="ECO:0000313" key="4">
    <source>
        <dbReference type="EMBL" id="SNR17640.1"/>
    </source>
</evidence>
<dbReference type="Gene3D" id="3.40.50.2300">
    <property type="match status" value="1"/>
</dbReference>
<dbReference type="AlphaFoldDB" id="A0A238UH60"/>
<feature type="domain" description="HTH LytTR-type" evidence="3">
    <location>
        <begin position="147"/>
        <end position="247"/>
    </location>
</feature>
<accession>A0A238UH60</accession>
<name>A0A238UH60_9FLAO</name>